<dbReference type="KEGG" id="ccai:NAS2_1083"/>
<name>A0A4P2VGU3_9ARCH</name>
<keyword evidence="1" id="KW-0812">Transmembrane</keyword>
<protein>
    <submittedName>
        <fullName evidence="2">Uncharacterized protein</fullName>
    </submittedName>
</protein>
<keyword evidence="1" id="KW-1133">Transmembrane helix</keyword>
<evidence type="ECO:0000313" key="2">
    <source>
        <dbReference type="EMBL" id="BBE42472.1"/>
    </source>
</evidence>
<dbReference type="EMBL" id="AP018732">
    <property type="protein sequence ID" value="BBE42472.1"/>
    <property type="molecule type" value="Genomic_DNA"/>
</dbReference>
<dbReference type="AlphaFoldDB" id="A0A4P2VGU3"/>
<feature type="transmembrane region" description="Helical" evidence="1">
    <location>
        <begin position="72"/>
        <end position="100"/>
    </location>
</feature>
<evidence type="ECO:0000313" key="3">
    <source>
        <dbReference type="Proteomes" id="UP000509448"/>
    </source>
</evidence>
<proteinExistence type="predicted"/>
<gene>
    <name evidence="2" type="ORF">NAS2_1083</name>
</gene>
<organism evidence="2 3">
    <name type="scientific">Conexivisphaera calida</name>
    <dbReference type="NCBI Taxonomy" id="1874277"/>
    <lineage>
        <taxon>Archaea</taxon>
        <taxon>Nitrososphaerota</taxon>
        <taxon>Conexivisphaeria</taxon>
        <taxon>Conexivisphaerales</taxon>
        <taxon>Conexivisphaeraceae</taxon>
        <taxon>Conexivisphaera</taxon>
    </lineage>
</organism>
<dbReference type="Proteomes" id="UP000509448">
    <property type="component" value="Chromosome"/>
</dbReference>
<keyword evidence="1" id="KW-0472">Membrane</keyword>
<accession>A0A4P2VGU3</accession>
<reference evidence="2 3" key="1">
    <citation type="journal article" date="2019" name="ISME J.">
        <title>Isolation and characterization of a thermophilic sulfur- and iron-reducing thaumarchaeote from a terrestrial acidic hot spring.</title>
        <authorList>
            <person name="Kato S."/>
            <person name="Itoh T."/>
            <person name="Yuki M."/>
            <person name="Nagamori M."/>
            <person name="Ohnishi M."/>
            <person name="Uematsu K."/>
            <person name="Suzuki K."/>
            <person name="Takashina T."/>
            <person name="Ohkuma M."/>
        </authorList>
    </citation>
    <scope>NUCLEOTIDE SEQUENCE [LARGE SCALE GENOMIC DNA]</scope>
    <source>
        <strain evidence="2 3">NAS-02</strain>
    </source>
</reference>
<sequence>MVLALLGPLIVSFIIWVVGSAFAAGGGVAPGITYGIYQIKGNQSGVSYLWINSPTNGGVAASPAFPTVMLNILNSLIVIISIVAAIFLGIELIVSFFNYYSERR</sequence>
<keyword evidence="3" id="KW-1185">Reference proteome</keyword>
<evidence type="ECO:0000256" key="1">
    <source>
        <dbReference type="SAM" id="Phobius"/>
    </source>
</evidence>